<feature type="compositionally biased region" description="Basic residues" evidence="6">
    <location>
        <begin position="283"/>
        <end position="292"/>
    </location>
</feature>
<evidence type="ECO:0000256" key="6">
    <source>
        <dbReference type="SAM" id="MobiDB-lite"/>
    </source>
</evidence>
<keyword evidence="4 7" id="KW-1133">Transmembrane helix</keyword>
<dbReference type="Proteomes" id="UP001165378">
    <property type="component" value="Unassembled WGS sequence"/>
</dbReference>
<keyword evidence="5 7" id="KW-0472">Membrane</keyword>
<evidence type="ECO:0000313" key="9">
    <source>
        <dbReference type="Proteomes" id="UP001165378"/>
    </source>
</evidence>
<protein>
    <submittedName>
        <fullName evidence="8">MFS transporter</fullName>
    </submittedName>
</protein>
<feature type="transmembrane region" description="Helical" evidence="7">
    <location>
        <begin position="338"/>
        <end position="361"/>
    </location>
</feature>
<comment type="subcellular location">
    <subcellularLocation>
        <location evidence="1">Cell membrane</location>
        <topology evidence="1">Multi-pass membrane protein</topology>
    </subcellularLocation>
</comment>
<evidence type="ECO:0000313" key="8">
    <source>
        <dbReference type="EMBL" id="MCF2529431.1"/>
    </source>
</evidence>
<feature type="transmembrane region" description="Helical" evidence="7">
    <location>
        <begin position="368"/>
        <end position="388"/>
    </location>
</feature>
<dbReference type="InterPro" id="IPR011701">
    <property type="entry name" value="MFS"/>
</dbReference>
<feature type="transmembrane region" description="Helical" evidence="7">
    <location>
        <begin position="455"/>
        <end position="472"/>
    </location>
</feature>
<feature type="transmembrane region" description="Helical" evidence="7">
    <location>
        <begin position="301"/>
        <end position="326"/>
    </location>
</feature>
<evidence type="ECO:0000256" key="7">
    <source>
        <dbReference type="SAM" id="Phobius"/>
    </source>
</evidence>
<dbReference type="PANTHER" id="PTHR23513">
    <property type="entry name" value="INTEGRAL MEMBRANE EFFLUX PROTEIN-RELATED"/>
    <property type="match status" value="1"/>
</dbReference>
<feature type="transmembrane region" description="Helical" evidence="7">
    <location>
        <begin position="205"/>
        <end position="226"/>
    </location>
</feature>
<evidence type="ECO:0000256" key="5">
    <source>
        <dbReference type="ARBA" id="ARBA00023136"/>
    </source>
</evidence>
<organism evidence="8 9">
    <name type="scientific">Yinghuangia soli</name>
    <dbReference type="NCBI Taxonomy" id="2908204"/>
    <lineage>
        <taxon>Bacteria</taxon>
        <taxon>Bacillati</taxon>
        <taxon>Actinomycetota</taxon>
        <taxon>Actinomycetes</taxon>
        <taxon>Kitasatosporales</taxon>
        <taxon>Streptomycetaceae</taxon>
        <taxon>Yinghuangia</taxon>
    </lineage>
</organism>
<dbReference type="GO" id="GO:0005886">
    <property type="term" value="C:plasma membrane"/>
    <property type="evidence" value="ECO:0007669"/>
    <property type="project" value="UniProtKB-SubCell"/>
</dbReference>
<dbReference type="EMBL" id="JAKFHA010000011">
    <property type="protein sequence ID" value="MCF2529431.1"/>
    <property type="molecule type" value="Genomic_DNA"/>
</dbReference>
<reference evidence="8" key="1">
    <citation type="submission" date="2022-01" db="EMBL/GenBank/DDBJ databases">
        <title>Genome-Based Taxonomic Classification of the Phylum Actinobacteria.</title>
        <authorList>
            <person name="Gao Y."/>
        </authorList>
    </citation>
    <scope>NUCLEOTIDE SEQUENCE</scope>
    <source>
        <strain evidence="8">KLBMP 8922</strain>
    </source>
</reference>
<feature type="transmembrane region" description="Helical" evidence="7">
    <location>
        <begin position="181"/>
        <end position="199"/>
    </location>
</feature>
<evidence type="ECO:0000256" key="4">
    <source>
        <dbReference type="ARBA" id="ARBA00022989"/>
    </source>
</evidence>
<evidence type="ECO:0000256" key="3">
    <source>
        <dbReference type="ARBA" id="ARBA00022692"/>
    </source>
</evidence>
<name>A0AA41Q2A3_9ACTN</name>
<dbReference type="SUPFAM" id="SSF103473">
    <property type="entry name" value="MFS general substrate transporter"/>
    <property type="match status" value="1"/>
</dbReference>
<dbReference type="AlphaFoldDB" id="A0AA41Q2A3"/>
<dbReference type="PANTHER" id="PTHR23513:SF18">
    <property type="entry name" value="INTEGRAL MEMBRANE PROTEIN"/>
    <property type="match status" value="1"/>
</dbReference>
<feature type="transmembrane region" description="Helical" evidence="7">
    <location>
        <begin position="82"/>
        <end position="101"/>
    </location>
</feature>
<feature type="region of interest" description="Disordered" evidence="6">
    <location>
        <begin position="229"/>
        <end position="292"/>
    </location>
</feature>
<keyword evidence="2" id="KW-1003">Cell membrane</keyword>
<evidence type="ECO:0000256" key="1">
    <source>
        <dbReference type="ARBA" id="ARBA00004651"/>
    </source>
</evidence>
<keyword evidence="9" id="KW-1185">Reference proteome</keyword>
<proteinExistence type="predicted"/>
<evidence type="ECO:0000256" key="2">
    <source>
        <dbReference type="ARBA" id="ARBA00022475"/>
    </source>
</evidence>
<comment type="caution">
    <text evidence="8">The sequence shown here is derived from an EMBL/GenBank/DDBJ whole genome shotgun (WGS) entry which is preliminary data.</text>
</comment>
<gene>
    <name evidence="8" type="ORF">LZ495_19730</name>
</gene>
<dbReference type="GO" id="GO:0022857">
    <property type="term" value="F:transmembrane transporter activity"/>
    <property type="evidence" value="ECO:0007669"/>
    <property type="project" value="InterPro"/>
</dbReference>
<keyword evidence="3 7" id="KW-0812">Transmembrane</keyword>
<dbReference type="Gene3D" id="1.20.1250.20">
    <property type="entry name" value="MFS general substrate transporter like domains"/>
    <property type="match status" value="1"/>
</dbReference>
<sequence length="494" mass="51316">MRGSSAAGTGRFRRAMGWFGGLPKSVAGRFRRAAHSKGAKESGLGKLIELHALNNAGDALVTISLATTVFFSVPTDQARDRVALYLLITMAPFALMAPVIGPLLDRLRRGRRVAIAATMLVRAGLAFMMAASIEDAGLELYPEALVVLMTSKAYGVSRSAVVPRLQPRSMSLVKVNSRITLFGLIGTMLAAPLAGVLKVTAGTPWILYAATAVFAFGAVLSFALPAKVDSPEGEDKATFTGEAAGDDHQSHFPHPRLGAKQKAATVPDGPDGGSANGSAKNGKSGKRPKTARRLRSVGPSVVLALWSNAALRFFSGFLVMFLGFLVREKPVGDMDGKALLGAVVVAAAIGNAVGTGLGAWFKSKAPEAIIVGVLTLAGASALAAALFYGLTTVIAVAGVAGLSQALGKLSLDAMIQRDIPEEVRTSAFARTETALQMAWVVGGGVGIVLPLNGTLGMGLAAAVLLLTLLLAGRRLTTRRTRPTRSPGFRLRAGR</sequence>
<accession>A0AA41Q2A3</accession>
<dbReference type="InterPro" id="IPR036259">
    <property type="entry name" value="MFS_trans_sf"/>
</dbReference>
<dbReference type="Pfam" id="PF07690">
    <property type="entry name" value="MFS_1"/>
    <property type="match status" value="1"/>
</dbReference>